<comment type="caution">
    <text evidence="2">The sequence shown here is derived from an EMBL/GenBank/DDBJ whole genome shotgun (WGS) entry which is preliminary data.</text>
</comment>
<protein>
    <submittedName>
        <fullName evidence="2">Uncharacterized protein</fullName>
    </submittedName>
</protein>
<keyword evidence="1" id="KW-0812">Transmembrane</keyword>
<feature type="transmembrane region" description="Helical" evidence="1">
    <location>
        <begin position="226"/>
        <end position="253"/>
    </location>
</feature>
<name>A0A934NMY7_9NOCA</name>
<sequence>MLDKRLKTDRRNRVLRDAYGGPSGEAFMVIAILTILLTRAYLHLTDYPQVGGGNLHIAHALYGGALMMLALLIGWTFLGFATRVVCVVLGGIGFGLFLDEVGKFVTKDNDYFYGPSAEMMYVLVVVLLVLGRIVRDVRPPTPEECLSNAAAIAASGIVSGLPEHRREWARLLVDRAEADGGDPEVVADIRSLLAHAAPVPARLRALQELVPRLIPDFFRSPRWVPVVGWILVALSFLGLAFGALGVALGGYFYEDDKVTFELAGMSVATAILLVSATITFALALPAMLYMNRTDRLWPIRLLRDAALIFTMLNALVQFATSGFAAVANLGVGLFALLVLNYNMNRRIAARAELLRTPVAVAPGA</sequence>
<feature type="transmembrane region" description="Helical" evidence="1">
    <location>
        <begin position="54"/>
        <end position="73"/>
    </location>
</feature>
<dbReference type="RefSeq" id="WP_199702940.1">
    <property type="nucleotide sequence ID" value="NZ_JAEMNV010000002.1"/>
</dbReference>
<feature type="transmembrane region" description="Helical" evidence="1">
    <location>
        <begin position="301"/>
        <end position="319"/>
    </location>
</feature>
<feature type="transmembrane region" description="Helical" evidence="1">
    <location>
        <begin position="80"/>
        <end position="98"/>
    </location>
</feature>
<feature type="transmembrane region" description="Helical" evidence="1">
    <location>
        <begin position="118"/>
        <end position="134"/>
    </location>
</feature>
<proteinExistence type="predicted"/>
<keyword evidence="3" id="KW-1185">Reference proteome</keyword>
<organism evidence="2 3">
    <name type="scientific">Antrihabitans stalagmiti</name>
    <dbReference type="NCBI Taxonomy" id="2799499"/>
    <lineage>
        <taxon>Bacteria</taxon>
        <taxon>Bacillati</taxon>
        <taxon>Actinomycetota</taxon>
        <taxon>Actinomycetes</taxon>
        <taxon>Mycobacteriales</taxon>
        <taxon>Nocardiaceae</taxon>
        <taxon>Antrihabitans</taxon>
    </lineage>
</organism>
<dbReference type="AlphaFoldDB" id="A0A934NMY7"/>
<evidence type="ECO:0000313" key="3">
    <source>
        <dbReference type="Proteomes" id="UP000655868"/>
    </source>
</evidence>
<keyword evidence="1" id="KW-1133">Transmembrane helix</keyword>
<dbReference type="Proteomes" id="UP000655868">
    <property type="component" value="Unassembled WGS sequence"/>
</dbReference>
<feature type="transmembrane region" description="Helical" evidence="1">
    <location>
        <begin position="21"/>
        <end position="42"/>
    </location>
</feature>
<accession>A0A934NMY7</accession>
<gene>
    <name evidence="2" type="ORF">JGU71_04900</name>
</gene>
<feature type="transmembrane region" description="Helical" evidence="1">
    <location>
        <begin position="265"/>
        <end position="289"/>
    </location>
</feature>
<feature type="transmembrane region" description="Helical" evidence="1">
    <location>
        <begin position="325"/>
        <end position="343"/>
    </location>
</feature>
<reference evidence="2" key="1">
    <citation type="submission" date="2020-12" db="EMBL/GenBank/DDBJ databases">
        <title>Antrihabitans popcorni sp. nov. and Antrihabitans auranticaus sp. nov., isolated from a larva cave.</title>
        <authorList>
            <person name="Lee S.D."/>
            <person name="Kim I.S."/>
        </authorList>
    </citation>
    <scope>NUCLEOTIDE SEQUENCE</scope>
    <source>
        <strain evidence="2">YC3-6</strain>
    </source>
</reference>
<dbReference type="EMBL" id="JAEMNV010000002">
    <property type="protein sequence ID" value="MBJ8338216.1"/>
    <property type="molecule type" value="Genomic_DNA"/>
</dbReference>
<evidence type="ECO:0000256" key="1">
    <source>
        <dbReference type="SAM" id="Phobius"/>
    </source>
</evidence>
<evidence type="ECO:0000313" key="2">
    <source>
        <dbReference type="EMBL" id="MBJ8338216.1"/>
    </source>
</evidence>
<keyword evidence="1" id="KW-0472">Membrane</keyword>